<dbReference type="InParanoid" id="Q7S851"/>
<organism evidence="1 2">
    <name type="scientific">Neurospora crassa (strain ATCC 24698 / 74-OR23-1A / CBS 708.71 / DSM 1257 / FGSC 987)</name>
    <dbReference type="NCBI Taxonomy" id="367110"/>
    <lineage>
        <taxon>Eukaryota</taxon>
        <taxon>Fungi</taxon>
        <taxon>Dikarya</taxon>
        <taxon>Ascomycota</taxon>
        <taxon>Pezizomycotina</taxon>
        <taxon>Sordariomycetes</taxon>
        <taxon>Sordariomycetidae</taxon>
        <taxon>Sordariales</taxon>
        <taxon>Sordariaceae</taxon>
        <taxon>Neurospora</taxon>
    </lineage>
</organism>
<dbReference type="AlphaFoldDB" id="Q7S851"/>
<dbReference type="EMBL" id="CM002239">
    <property type="protein sequence ID" value="EAA32511.1"/>
    <property type="molecule type" value="Genomic_DNA"/>
</dbReference>
<gene>
    <name evidence="1" type="ORF">NCU08644</name>
</gene>
<dbReference type="HOGENOM" id="CLU_1652657_0_0_1"/>
<evidence type="ECO:0000313" key="1">
    <source>
        <dbReference type="EMBL" id="EAA32511.1"/>
    </source>
</evidence>
<dbReference type="Proteomes" id="UP000001805">
    <property type="component" value="Chromosome 4, Linkage Group IV"/>
</dbReference>
<dbReference type="PaxDb" id="5141-EFNCRP00000004056"/>
<dbReference type="OrthoDB" id="10292573at2759"/>
<keyword evidence="2" id="KW-1185">Reference proteome</keyword>
<protein>
    <submittedName>
        <fullName evidence="1">Uncharacterized protein</fullName>
    </submittedName>
</protein>
<accession>Q7S851</accession>
<dbReference type="RefSeq" id="XP_961747.1">
    <property type="nucleotide sequence ID" value="XM_956654.2"/>
</dbReference>
<dbReference type="STRING" id="367110.Q7S851"/>
<dbReference type="GeneID" id="3877895"/>
<sequence length="160" mass="18051">MTELPVCVFVSGHDTLSSVAKRLQEQFIEESKYEAVGMREIIKGATDWDWEGVEGEKERDFGWRTAYQRGNETGSSSNEEEGIEVGLFEKGEVEFYEREMPARERPEVYATPDRESGVLVLEFEGSKEWARGVGIGKEGVRRFLEVLGCVLSGDLGPHVR</sequence>
<proteinExistence type="predicted"/>
<dbReference type="VEuPathDB" id="FungiDB:NCU08644"/>
<dbReference type="KEGG" id="ncr:NCU08644"/>
<name>Q7S851_NEUCR</name>
<evidence type="ECO:0000313" key="2">
    <source>
        <dbReference type="Proteomes" id="UP000001805"/>
    </source>
</evidence>
<dbReference type="OMA" id="KERDFGW"/>
<reference evidence="1 2" key="1">
    <citation type="journal article" date="2003" name="Nature">
        <title>The genome sequence of the filamentous fungus Neurospora crassa.</title>
        <authorList>
            <person name="Galagan J.E."/>
            <person name="Calvo S.E."/>
            <person name="Borkovich K.A."/>
            <person name="Selker E.U."/>
            <person name="Read N.D."/>
            <person name="Jaffe D."/>
            <person name="FitzHugh W."/>
            <person name="Ma L.J."/>
            <person name="Smirnov S."/>
            <person name="Purcell S."/>
            <person name="Rehman B."/>
            <person name="Elkins T."/>
            <person name="Engels R."/>
            <person name="Wang S."/>
            <person name="Nielsen C.B."/>
            <person name="Butler J."/>
            <person name="Endrizzi M."/>
            <person name="Qui D."/>
            <person name="Ianakiev P."/>
            <person name="Bell-Pedersen D."/>
            <person name="Nelson M.A."/>
            <person name="Werner-Washburne M."/>
            <person name="Selitrennikoff C.P."/>
            <person name="Kinsey J.A."/>
            <person name="Braun E.L."/>
            <person name="Zelter A."/>
            <person name="Schulte U."/>
            <person name="Kothe G.O."/>
            <person name="Jedd G."/>
            <person name="Mewes W."/>
            <person name="Staben C."/>
            <person name="Marcotte E."/>
            <person name="Greenberg D."/>
            <person name="Roy A."/>
            <person name="Foley K."/>
            <person name="Naylor J."/>
            <person name="Stange-Thomann N."/>
            <person name="Barrett R."/>
            <person name="Gnerre S."/>
            <person name="Kamal M."/>
            <person name="Kamvysselis M."/>
            <person name="Mauceli E."/>
            <person name="Bielke C."/>
            <person name="Rudd S."/>
            <person name="Frishman D."/>
            <person name="Krystofova S."/>
            <person name="Rasmussen C."/>
            <person name="Metzenberg R.L."/>
            <person name="Perkins D.D."/>
            <person name="Kroken S."/>
            <person name="Cogoni C."/>
            <person name="Macino G."/>
            <person name="Catcheside D."/>
            <person name="Li W."/>
            <person name="Pratt R.J."/>
            <person name="Osmani S.A."/>
            <person name="DeSouza C.P."/>
            <person name="Glass L."/>
            <person name="Orbach M.J."/>
            <person name="Berglund J.A."/>
            <person name="Voelker R."/>
            <person name="Yarden O."/>
            <person name="Plamann M."/>
            <person name="Seiler S."/>
            <person name="Dunlap J."/>
            <person name="Radford A."/>
            <person name="Aramayo R."/>
            <person name="Natvig D.O."/>
            <person name="Alex L.A."/>
            <person name="Mannhaupt G."/>
            <person name="Ebbole D.J."/>
            <person name="Freitag M."/>
            <person name="Paulsen I."/>
            <person name="Sachs M.S."/>
            <person name="Lander E.S."/>
            <person name="Nusbaum C."/>
            <person name="Birren B."/>
        </authorList>
    </citation>
    <scope>NUCLEOTIDE SEQUENCE [LARGE SCALE GENOMIC DNA]</scope>
    <source>
        <strain evidence="2">ATCC 24698 / 74-OR23-1A / CBS 708.71 / DSM 1257 / FGSC 987</strain>
    </source>
</reference>